<dbReference type="CDD" id="cd05015">
    <property type="entry name" value="SIS_PGI_1"/>
    <property type="match status" value="1"/>
</dbReference>
<organism evidence="10 11">
    <name type="scientific">Thermoanaerobacterium thermosaccharolyticum</name>
    <name type="common">Clostridium thermosaccharolyticum</name>
    <dbReference type="NCBI Taxonomy" id="1517"/>
    <lineage>
        <taxon>Bacteria</taxon>
        <taxon>Bacillati</taxon>
        <taxon>Bacillota</taxon>
        <taxon>Clostridia</taxon>
        <taxon>Thermoanaerobacterales</taxon>
        <taxon>Thermoanaerobacteraceae</taxon>
        <taxon>Thermoanaerobacterium</taxon>
    </lineage>
</organism>
<protein>
    <recommendedName>
        <fullName evidence="8">Glucose-6-phosphate isomerase</fullName>
        <shortName evidence="8">GPI</shortName>
        <ecNumber evidence="8">5.3.1.9</ecNumber>
    </recommendedName>
    <alternativeName>
        <fullName evidence="8">Phosphoglucose isomerase</fullName>
        <shortName evidence="8">PGI</shortName>
    </alternativeName>
    <alternativeName>
        <fullName evidence="8">Phosphohexose isomerase</fullName>
        <shortName evidence="8">PHI</shortName>
    </alternativeName>
</protein>
<dbReference type="Proteomes" id="UP000214975">
    <property type="component" value="Chromosome"/>
</dbReference>
<dbReference type="NCBIfam" id="NF010697">
    <property type="entry name" value="PRK14097.1"/>
    <property type="match status" value="1"/>
</dbReference>
<dbReference type="GO" id="GO:0006094">
    <property type="term" value="P:gluconeogenesis"/>
    <property type="evidence" value="ECO:0007669"/>
    <property type="project" value="UniProtKB-UniRule"/>
</dbReference>
<keyword evidence="6 8" id="KW-0413">Isomerase</keyword>
<dbReference type="PRINTS" id="PR00662">
    <property type="entry name" value="G6PISOMERASE"/>
</dbReference>
<evidence type="ECO:0000256" key="2">
    <source>
        <dbReference type="ARBA" id="ARBA00006604"/>
    </source>
</evidence>
<name>A0A223I154_THETR</name>
<reference evidence="10 11" key="1">
    <citation type="submission" date="2016-08" db="EMBL/GenBank/DDBJ databases">
        <title>A novel genetic cassette of butanologenic Thermoanaerobacterium thermosaccharolyticum that directly convert cellulose to butanol.</title>
        <authorList>
            <person name="Li T."/>
            <person name="He J."/>
        </authorList>
    </citation>
    <scope>NUCLEOTIDE SEQUENCE [LARGE SCALE GENOMIC DNA]</scope>
    <source>
        <strain evidence="10 11">TG57</strain>
    </source>
</reference>
<dbReference type="InterPro" id="IPR046348">
    <property type="entry name" value="SIS_dom_sf"/>
</dbReference>
<comment type="pathway">
    <text evidence="1 8 9">Carbohydrate degradation; glycolysis; D-glyceraldehyde 3-phosphate and glycerone phosphate from D-glucose: step 2/4.</text>
</comment>
<proteinExistence type="inferred from homology"/>
<dbReference type="CDD" id="cd05016">
    <property type="entry name" value="SIS_PGI_2"/>
    <property type="match status" value="1"/>
</dbReference>
<dbReference type="EC" id="5.3.1.9" evidence="8"/>
<dbReference type="GO" id="GO:0048029">
    <property type="term" value="F:monosaccharide binding"/>
    <property type="evidence" value="ECO:0007669"/>
    <property type="project" value="TreeGrafter"/>
</dbReference>
<dbReference type="FunFam" id="3.40.50.10490:FF:000015">
    <property type="entry name" value="Glucose-6-phosphate isomerase"/>
    <property type="match status" value="1"/>
</dbReference>
<comment type="function">
    <text evidence="8">Catalyzes the reversible isomerization of glucose-6-phosphate to fructose-6-phosphate.</text>
</comment>
<evidence type="ECO:0000256" key="9">
    <source>
        <dbReference type="RuleBase" id="RU000612"/>
    </source>
</evidence>
<evidence type="ECO:0000313" key="11">
    <source>
        <dbReference type="Proteomes" id="UP000214975"/>
    </source>
</evidence>
<gene>
    <name evidence="10" type="primary">gpi</name>
    <name evidence="8" type="synonym">pgi</name>
    <name evidence="10" type="ORF">Thert_02596</name>
</gene>
<comment type="caution">
    <text evidence="8">Lacks conserved residue(s) required for the propagation of feature annotation.</text>
</comment>
<dbReference type="PANTHER" id="PTHR11469">
    <property type="entry name" value="GLUCOSE-6-PHOSPHATE ISOMERASE"/>
    <property type="match status" value="1"/>
</dbReference>
<dbReference type="EMBL" id="CP016893">
    <property type="protein sequence ID" value="AST58452.1"/>
    <property type="molecule type" value="Genomic_DNA"/>
</dbReference>
<dbReference type="InterPro" id="IPR035476">
    <property type="entry name" value="SIS_PGI_1"/>
</dbReference>
<feature type="active site" description="Proton donor" evidence="8">
    <location>
        <position position="291"/>
    </location>
</feature>
<dbReference type="AlphaFoldDB" id="A0A223I154"/>
<dbReference type="PROSITE" id="PS00765">
    <property type="entry name" value="P_GLUCOSE_ISOMERASE_1"/>
    <property type="match status" value="1"/>
</dbReference>
<dbReference type="FunFam" id="3.40.50.10490:FF:000016">
    <property type="entry name" value="Glucose-6-phosphate isomerase"/>
    <property type="match status" value="1"/>
</dbReference>
<dbReference type="PANTHER" id="PTHR11469:SF1">
    <property type="entry name" value="GLUCOSE-6-PHOSPHATE ISOMERASE"/>
    <property type="match status" value="1"/>
</dbReference>
<dbReference type="PROSITE" id="PS00174">
    <property type="entry name" value="P_GLUCOSE_ISOMERASE_2"/>
    <property type="match status" value="1"/>
</dbReference>
<dbReference type="InterPro" id="IPR018189">
    <property type="entry name" value="Phosphoglucose_isomerase_CS"/>
</dbReference>
<dbReference type="GO" id="GO:0005829">
    <property type="term" value="C:cytosol"/>
    <property type="evidence" value="ECO:0007669"/>
    <property type="project" value="TreeGrafter"/>
</dbReference>
<dbReference type="Gene3D" id="3.40.50.10490">
    <property type="entry name" value="Glucose-6-phosphate isomerase like protein, domain 1"/>
    <property type="match status" value="2"/>
</dbReference>
<dbReference type="UniPathway" id="UPA00109">
    <property type="reaction ID" value="UER00181"/>
</dbReference>
<comment type="pathway">
    <text evidence="8">Carbohydrate biosynthesis; gluconeogenesis.</text>
</comment>
<evidence type="ECO:0000256" key="8">
    <source>
        <dbReference type="HAMAP-Rule" id="MF_00473"/>
    </source>
</evidence>
<dbReference type="Pfam" id="PF00342">
    <property type="entry name" value="PGI"/>
    <property type="match status" value="1"/>
</dbReference>
<evidence type="ECO:0000256" key="3">
    <source>
        <dbReference type="ARBA" id="ARBA00022432"/>
    </source>
</evidence>
<evidence type="ECO:0000256" key="4">
    <source>
        <dbReference type="ARBA" id="ARBA00022490"/>
    </source>
</evidence>
<evidence type="ECO:0000256" key="7">
    <source>
        <dbReference type="ARBA" id="ARBA00029321"/>
    </source>
</evidence>
<keyword evidence="5 8" id="KW-0324">Glycolysis</keyword>
<dbReference type="RefSeq" id="WP_015311178.1">
    <property type="nucleotide sequence ID" value="NZ_CP016893.1"/>
</dbReference>
<dbReference type="InterPro" id="IPR001672">
    <property type="entry name" value="G6P_Isomerase"/>
</dbReference>
<dbReference type="GO" id="GO:0097367">
    <property type="term" value="F:carbohydrate derivative binding"/>
    <property type="evidence" value="ECO:0007669"/>
    <property type="project" value="InterPro"/>
</dbReference>
<dbReference type="PROSITE" id="PS51463">
    <property type="entry name" value="P_GLUCOSE_ISOMERASE_3"/>
    <property type="match status" value="1"/>
</dbReference>
<comment type="catalytic activity">
    <reaction evidence="7 8 9">
        <text>alpha-D-glucose 6-phosphate = beta-D-fructose 6-phosphate</text>
        <dbReference type="Rhea" id="RHEA:11816"/>
        <dbReference type="ChEBI" id="CHEBI:57634"/>
        <dbReference type="ChEBI" id="CHEBI:58225"/>
        <dbReference type="EC" id="5.3.1.9"/>
    </reaction>
</comment>
<keyword evidence="4 8" id="KW-0963">Cytoplasm</keyword>
<dbReference type="SUPFAM" id="SSF53697">
    <property type="entry name" value="SIS domain"/>
    <property type="match status" value="1"/>
</dbReference>
<dbReference type="HAMAP" id="MF_00473">
    <property type="entry name" value="G6P_isomerase"/>
    <property type="match status" value="1"/>
</dbReference>
<dbReference type="UniPathway" id="UPA00138"/>
<dbReference type="GO" id="GO:0004347">
    <property type="term" value="F:glucose-6-phosphate isomerase activity"/>
    <property type="evidence" value="ECO:0007669"/>
    <property type="project" value="UniProtKB-UniRule"/>
</dbReference>
<comment type="similarity">
    <text evidence="2 8 9">Belongs to the GPI family.</text>
</comment>
<evidence type="ECO:0000313" key="10">
    <source>
        <dbReference type="EMBL" id="AST58452.1"/>
    </source>
</evidence>
<evidence type="ECO:0000256" key="6">
    <source>
        <dbReference type="ARBA" id="ARBA00023235"/>
    </source>
</evidence>
<evidence type="ECO:0000256" key="1">
    <source>
        <dbReference type="ARBA" id="ARBA00004926"/>
    </source>
</evidence>
<comment type="subcellular location">
    <subcellularLocation>
        <location evidence="8">Cytoplasm</location>
    </subcellularLocation>
</comment>
<accession>A0A223I154</accession>
<dbReference type="GO" id="GO:0006096">
    <property type="term" value="P:glycolytic process"/>
    <property type="evidence" value="ECO:0007669"/>
    <property type="project" value="UniProtKB-UniRule"/>
</dbReference>
<evidence type="ECO:0000256" key="5">
    <source>
        <dbReference type="ARBA" id="ARBA00023152"/>
    </source>
</evidence>
<sequence>MTNVLNFDYSNALNFVNEHEISYLEKQAQLSLDMVLNKTAQGSDFLGWVDLPRDYDKEEFARIKKAAEKIRSDSDALVVIGIGGSYLGARAAIEMLTHSFYNILPQSVRKAPEIYFAGNSISSTYLQDLLEVLDGKDVSINVISKSGTTTEPAIAFRVFRDFLEKKYGKEEAKSRIYVTTDRKKGALKKLADEEGYETFVIPDDVGGRYSVLTAVGLLPIAASGIDIDEMMKGAYDASLIFKKPDIKDNLSMQYAVLRNALYRKGKSVEILVNYEPRLHYFSEWWKQLFGESEGKDHKGIYPASVDFSTDLHSMGQFIQDGSRIMFETVINVEKPLKEITINEDKDNVDGLNFLAGNTIDFVNKKAFQGTVLAHNDGGVPNLIVNVPEISAYNFGYLVYFFEMACGISGYLNGVNPFDQPGVEAYKKNMFALLGKPGYEKEKEVLEKRLKR</sequence>
<dbReference type="GO" id="GO:0051156">
    <property type="term" value="P:glucose 6-phosphate metabolic process"/>
    <property type="evidence" value="ECO:0007669"/>
    <property type="project" value="TreeGrafter"/>
</dbReference>
<feature type="active site" evidence="8">
    <location>
        <position position="426"/>
    </location>
</feature>
<dbReference type="InterPro" id="IPR035482">
    <property type="entry name" value="SIS_PGI_2"/>
</dbReference>
<keyword evidence="3 8" id="KW-0312">Gluconeogenesis</keyword>